<sequence>MTEAIERKHLSVKNGIMAFFLTLVMMMGFGLPVMQAHAEGQIGDVEVKVGSDGKLELSGGGMSNTSNSGSAWTNFINKYRNFIVGISGIGAVSMIMFFIFQFMKLGASAGNPQARSQALTGLIWSGIAAAGLTKWSPASEMTKGNSW</sequence>
<dbReference type="InterPro" id="IPR043993">
    <property type="entry name" value="T4SS_pilin"/>
</dbReference>
<dbReference type="EMBL" id="NTUS01000026">
    <property type="protein sequence ID" value="PFB08154.1"/>
    <property type="molecule type" value="Genomic_DNA"/>
</dbReference>
<keyword evidence="1" id="KW-1133">Transmembrane helix</keyword>
<accession>A0A9X6Z5R7</accession>
<dbReference type="Pfam" id="PF18895">
    <property type="entry name" value="T4SS_pilin"/>
    <property type="match status" value="1"/>
</dbReference>
<dbReference type="AlphaFoldDB" id="A0A9X6Z5R7"/>
<reference evidence="2" key="2">
    <citation type="submission" date="2019-07" db="EMBL/GenBank/DDBJ databases">
        <title>Draft Genome Sequence of Bacillus thuringiensis Strain S906, an Isolate Toxic for Coleopteran and Lepidopteran.</title>
        <authorList>
            <person name="Grynberg P."/>
            <person name="Martins E.S."/>
            <person name="Queiroz P.R."/>
            <person name="Togawa R.C."/>
            <person name="Martins N.F."/>
            <person name="Praca L.B."/>
            <person name="Fiuza V."/>
            <person name="Ramos F."/>
            <person name="Silva E."/>
            <person name="Monnerat R.G."/>
        </authorList>
    </citation>
    <scope>NUCLEOTIDE SEQUENCE</scope>
    <source>
        <strain evidence="2">S906</strain>
    </source>
</reference>
<reference evidence="3 4" key="1">
    <citation type="submission" date="2017-09" db="EMBL/GenBank/DDBJ databases">
        <title>Large-scale bioinformatics analysis of Bacillus genomes uncovers conserved roles of natural products in bacterial physiology.</title>
        <authorList>
            <consortium name="Agbiome Team Llc"/>
            <person name="Bleich R.M."/>
            <person name="Kirk G.J."/>
            <person name="Santa Maria K.C."/>
            <person name="Allen S.E."/>
            <person name="Farag S."/>
            <person name="Shank E.A."/>
            <person name="Bowers A."/>
        </authorList>
    </citation>
    <scope>NUCLEOTIDE SEQUENCE [LARGE SCALE GENOMIC DNA]</scope>
    <source>
        <strain evidence="3 4">AFS015413</strain>
    </source>
</reference>
<feature type="transmembrane region" description="Helical" evidence="1">
    <location>
        <begin position="82"/>
        <end position="100"/>
    </location>
</feature>
<keyword evidence="1" id="KW-0812">Transmembrane</keyword>
<evidence type="ECO:0000313" key="2">
    <source>
        <dbReference type="EMBL" id="MDN7078540.1"/>
    </source>
</evidence>
<dbReference type="Proteomes" id="UP001168357">
    <property type="component" value="Unassembled WGS sequence"/>
</dbReference>
<organism evidence="3 4">
    <name type="scientific">Bacillus thuringiensis</name>
    <dbReference type="NCBI Taxonomy" id="1428"/>
    <lineage>
        <taxon>Bacteria</taxon>
        <taxon>Bacillati</taxon>
        <taxon>Bacillota</taxon>
        <taxon>Bacilli</taxon>
        <taxon>Bacillales</taxon>
        <taxon>Bacillaceae</taxon>
        <taxon>Bacillus</taxon>
        <taxon>Bacillus cereus group</taxon>
    </lineage>
</organism>
<name>A0A9X6Z5R7_BACTU</name>
<keyword evidence="1" id="KW-0472">Membrane</keyword>
<protein>
    <submittedName>
        <fullName evidence="3">Uncharacterized protein</fullName>
    </submittedName>
</protein>
<comment type="caution">
    <text evidence="3">The sequence shown here is derived from an EMBL/GenBank/DDBJ whole genome shotgun (WGS) entry which is preliminary data.</text>
</comment>
<evidence type="ECO:0000313" key="3">
    <source>
        <dbReference type="EMBL" id="PFB08154.1"/>
    </source>
</evidence>
<gene>
    <name evidence="3" type="ORF">CN398_10595</name>
    <name evidence="2" type="ORF">FLM80_15860</name>
</gene>
<proteinExistence type="predicted"/>
<evidence type="ECO:0000313" key="4">
    <source>
        <dbReference type="Proteomes" id="UP000220397"/>
    </source>
</evidence>
<feature type="transmembrane region" description="Helical" evidence="1">
    <location>
        <begin position="12"/>
        <end position="31"/>
    </location>
</feature>
<dbReference type="Proteomes" id="UP000220397">
    <property type="component" value="Unassembled WGS sequence"/>
</dbReference>
<dbReference type="RefSeq" id="WP_000133475.1">
    <property type="nucleotide sequence ID" value="NZ_JARSUL010000030.1"/>
</dbReference>
<evidence type="ECO:0000256" key="1">
    <source>
        <dbReference type="SAM" id="Phobius"/>
    </source>
</evidence>
<dbReference type="EMBL" id="VIGY01000019">
    <property type="protein sequence ID" value="MDN7078540.1"/>
    <property type="molecule type" value="Genomic_DNA"/>
</dbReference>